<accession>T1CR75</accession>
<protein>
    <submittedName>
        <fullName evidence="1">Uncharacterized protein</fullName>
    </submittedName>
</protein>
<dbReference type="AlphaFoldDB" id="T1CR75"/>
<evidence type="ECO:0000313" key="1">
    <source>
        <dbReference type="EMBL" id="GAD06342.1"/>
    </source>
</evidence>
<dbReference type="Proteomes" id="UP000018031">
    <property type="component" value="Unassembled WGS sequence"/>
</dbReference>
<comment type="caution">
    <text evidence="1">The sequence shown here is derived from an EMBL/GenBank/DDBJ whole genome shotgun (WGS) entry which is preliminary data.</text>
</comment>
<gene>
    <name evidence="1" type="ORF">PORCRE_2075</name>
</gene>
<proteinExistence type="predicted"/>
<reference evidence="2" key="1">
    <citation type="journal article" date="2013" name="Genome">
        <title>Draft Genome Sequences of Porphyromonas crevioricanis JCM 15906T and Porphyromonas cansulci JCM 13913T Isolated from a Canine Oral Cavity.</title>
        <authorList>
            <person name="Sakamoto M."/>
            <person name="Tanaka N."/>
            <person name="Shiwa Y."/>
            <person name="Yoshikawa H."/>
            <person name="Ohkuma M."/>
        </authorList>
    </citation>
    <scope>NUCLEOTIDE SEQUENCE [LARGE SCALE GENOMIC DNA]</scope>
    <source>
        <strain evidence="2">JCM 15906</strain>
    </source>
</reference>
<organism evidence="1 2">
    <name type="scientific">Porphyromonas crevioricanis JCM 15906</name>
    <dbReference type="NCBI Taxonomy" id="1305617"/>
    <lineage>
        <taxon>Bacteria</taxon>
        <taxon>Pseudomonadati</taxon>
        <taxon>Bacteroidota</taxon>
        <taxon>Bacteroidia</taxon>
        <taxon>Bacteroidales</taxon>
        <taxon>Porphyromonadaceae</taxon>
        <taxon>Porphyromonas</taxon>
    </lineage>
</organism>
<evidence type="ECO:0000313" key="2">
    <source>
        <dbReference type="Proteomes" id="UP000018031"/>
    </source>
</evidence>
<dbReference type="EMBL" id="BAOU01000074">
    <property type="protein sequence ID" value="GAD06342.1"/>
    <property type="molecule type" value="Genomic_DNA"/>
</dbReference>
<sequence length="38" mass="4334">MEQKQSEGPLELIAWALKILLKQSLGWTLWNVLRVGLA</sequence>
<reference evidence="1 2" key="2">
    <citation type="journal article" date="2013" name="Genome Announc.">
        <title>Draft Genome Sequences of Porphyromonas crevioricanis JCM 15906T and Porphyromonas cansulci JCM 13913T Isolated from a Canine Oral Cavity.</title>
        <authorList>
            <person name="Sakamoto M."/>
            <person name="Tanaka N."/>
            <person name="Shiwa Y."/>
            <person name="Yoshikawa H."/>
            <person name="Ohkuma M."/>
        </authorList>
    </citation>
    <scope>NUCLEOTIDE SEQUENCE [LARGE SCALE GENOMIC DNA]</scope>
    <source>
        <strain evidence="1 2">JCM 15906</strain>
    </source>
</reference>
<name>T1CR75_9PORP</name>